<keyword evidence="5" id="KW-1133">Transmembrane helix</keyword>
<dbReference type="Proteomes" id="UP000703590">
    <property type="component" value="Unassembled WGS sequence"/>
</dbReference>
<evidence type="ECO:0000256" key="4">
    <source>
        <dbReference type="SAM" id="MobiDB-lite"/>
    </source>
</evidence>
<reference evidence="7 8" key="1">
    <citation type="submission" date="2021-02" db="EMBL/GenBank/DDBJ databases">
        <title>Sulfurospirillum tamanensis sp. nov.</title>
        <authorList>
            <person name="Frolova A."/>
            <person name="Merkel A."/>
            <person name="Slobodkin A."/>
        </authorList>
    </citation>
    <scope>NUCLEOTIDE SEQUENCE [LARGE SCALE GENOMIC DNA]</scope>
    <source>
        <strain evidence="7 8">T05b</strain>
    </source>
</reference>
<feature type="compositionally biased region" description="Low complexity" evidence="4">
    <location>
        <begin position="616"/>
        <end position="629"/>
    </location>
</feature>
<accession>A0ABS2WUC0</accession>
<evidence type="ECO:0000256" key="5">
    <source>
        <dbReference type="SAM" id="Phobius"/>
    </source>
</evidence>
<keyword evidence="5" id="KW-0472">Membrane</keyword>
<evidence type="ECO:0000259" key="6">
    <source>
        <dbReference type="PROSITE" id="PS50111"/>
    </source>
</evidence>
<reference evidence="7 8" key="3">
    <citation type="submission" date="2021-02" db="EMBL/GenBank/DDBJ databases">
        <authorList>
            <person name="Merkel A.Y."/>
        </authorList>
    </citation>
    <scope>NUCLEOTIDE SEQUENCE [LARGE SCALE GENOMIC DNA]</scope>
    <source>
        <strain evidence="7 8">T05b</strain>
    </source>
</reference>
<dbReference type="InterPro" id="IPR004089">
    <property type="entry name" value="MCPsignal_dom"/>
</dbReference>
<dbReference type="Pfam" id="PF00015">
    <property type="entry name" value="MCPsignal"/>
    <property type="match status" value="1"/>
</dbReference>
<dbReference type="PANTHER" id="PTHR43531:SF11">
    <property type="entry name" value="METHYL-ACCEPTING CHEMOTAXIS PROTEIN 3"/>
    <property type="match status" value="1"/>
</dbReference>
<keyword evidence="8" id="KW-1185">Reference proteome</keyword>
<dbReference type="SUPFAM" id="SSF58104">
    <property type="entry name" value="Methyl-accepting chemotaxis protein (MCP) signaling domain"/>
    <property type="match status" value="1"/>
</dbReference>
<keyword evidence="1" id="KW-0145">Chemotaxis</keyword>
<evidence type="ECO:0000313" key="7">
    <source>
        <dbReference type="EMBL" id="MBN2965195.1"/>
    </source>
</evidence>
<name>A0ABS2WUC0_9BACT</name>
<proteinExistence type="inferred from homology"/>
<feature type="compositionally biased region" description="Acidic residues" evidence="4">
    <location>
        <begin position="642"/>
        <end position="651"/>
    </location>
</feature>
<dbReference type="Gene3D" id="1.10.287.950">
    <property type="entry name" value="Methyl-accepting chemotaxis protein"/>
    <property type="match status" value="1"/>
</dbReference>
<feature type="domain" description="Methyl-accepting transducer" evidence="6">
    <location>
        <begin position="350"/>
        <end position="579"/>
    </location>
</feature>
<comment type="caution">
    <text evidence="7">The sequence shown here is derived from an EMBL/GenBank/DDBJ whole genome shotgun (WGS) entry which is preliminary data.</text>
</comment>
<evidence type="ECO:0000313" key="8">
    <source>
        <dbReference type="Proteomes" id="UP000703590"/>
    </source>
</evidence>
<evidence type="ECO:0000256" key="1">
    <source>
        <dbReference type="ARBA" id="ARBA00022500"/>
    </source>
</evidence>
<feature type="region of interest" description="Disordered" evidence="4">
    <location>
        <begin position="606"/>
        <end position="651"/>
    </location>
</feature>
<evidence type="ECO:0000256" key="2">
    <source>
        <dbReference type="ARBA" id="ARBA00029447"/>
    </source>
</evidence>
<dbReference type="InterPro" id="IPR051310">
    <property type="entry name" value="MCP_chemotaxis"/>
</dbReference>
<gene>
    <name evidence="7" type="ORF">JWV37_10415</name>
</gene>
<protein>
    <submittedName>
        <fullName evidence="7">MCP four helix bundle domain-containing protein</fullName>
    </submittedName>
</protein>
<keyword evidence="5" id="KW-0812">Transmembrane</keyword>
<dbReference type="PANTHER" id="PTHR43531">
    <property type="entry name" value="PROTEIN ICFG"/>
    <property type="match status" value="1"/>
</dbReference>
<dbReference type="SMART" id="SM00283">
    <property type="entry name" value="MA"/>
    <property type="match status" value="1"/>
</dbReference>
<dbReference type="PROSITE" id="PS50111">
    <property type="entry name" value="CHEMOTAXIS_TRANSDUC_2"/>
    <property type="match status" value="1"/>
</dbReference>
<dbReference type="EMBL" id="JAFHKK010000027">
    <property type="protein sequence ID" value="MBN2965195.1"/>
    <property type="molecule type" value="Genomic_DNA"/>
</dbReference>
<reference evidence="8" key="2">
    <citation type="submission" date="2021-02" db="EMBL/GenBank/DDBJ databases">
        <title>Sulfurospirillum tamanensis sp. nov.</title>
        <authorList>
            <person name="Merkel A.Y."/>
        </authorList>
    </citation>
    <scope>NUCLEOTIDE SEQUENCE [LARGE SCALE GENOMIC DNA]</scope>
    <source>
        <strain evidence="8">T05b</strain>
    </source>
</reference>
<organism evidence="7 8">
    <name type="scientific">Sulfurospirillum tamanense</name>
    <dbReference type="NCBI Taxonomy" id="2813362"/>
    <lineage>
        <taxon>Bacteria</taxon>
        <taxon>Pseudomonadati</taxon>
        <taxon>Campylobacterota</taxon>
        <taxon>Epsilonproteobacteria</taxon>
        <taxon>Campylobacterales</taxon>
        <taxon>Sulfurospirillaceae</taxon>
        <taxon>Sulfurospirillum</taxon>
    </lineage>
</organism>
<evidence type="ECO:0000256" key="3">
    <source>
        <dbReference type="PROSITE-ProRule" id="PRU00284"/>
    </source>
</evidence>
<comment type="similarity">
    <text evidence="2">Belongs to the methyl-accepting chemotaxis (MCP) protein family.</text>
</comment>
<keyword evidence="3" id="KW-0807">Transducer</keyword>
<dbReference type="RefSeq" id="WP_205459742.1">
    <property type="nucleotide sequence ID" value="NZ_JAFHKK010000027.1"/>
</dbReference>
<sequence>MNMTIGKRIGLGFTLLIFITLALGAIGVINMRDAATTSARLSAVYAPEADIGSKIFNSANKIRYAIRAFTMRDDESALADAKKEHRTLQALLAEAEQLGRKYNLSKLLEQHKIAINSTAQYMASVERSEEILKQKKIADAALVSNAPVILENINRYINSVRQNQLDEVNGKLYPERIIERIDKILIANELSLLVNNARVLGQRALAINDISLYSRAIENFAKVNTTVNSLIAETRNPQTIAILNSIASSADVYKKSLEEMLLVTEKTAVENALRIRLATEVIGAAEATLALAVENVERLSNESTDSLNTSSTLMLIVLSLAILFGIVVAFFIARGIIKAITTAVHSILEANDQVLSASNEIADSSTSLAEGASRQASSVEEVSATIEESTSINTQNAENTREADILAKETKAAAQKGFNKGDELMKAMQSINHSSERISKIIKTIDEIASQTKLLALNAAVEAARAGEHGLGFAVVADEVKSLAQRSADAATETATIIEEAIVQAKNGSSISKETSEAFEDILQKIEKTSNLISEVSISAKEQSEGMNQIATAMGEIDQITQQNAATSEEAAAASEELNAQAHSMKETVGVIAKMVGFVQEHIHNNVPKKQKKALAKPSAKLPNKKASSQRNTARNDNDVFPLDEDDLKEF</sequence>
<feature type="transmembrane region" description="Helical" evidence="5">
    <location>
        <begin position="313"/>
        <end position="333"/>
    </location>
</feature>